<dbReference type="AlphaFoldDB" id="A0A1W1ICU9"/>
<dbReference type="RefSeq" id="WP_086941729.1">
    <property type="nucleotide sequence ID" value="NZ_FONM01000003.1"/>
</dbReference>
<keyword evidence="2" id="KW-1185">Reference proteome</keyword>
<dbReference type="OrthoDB" id="2876156at2"/>
<dbReference type="InterPro" id="IPR009061">
    <property type="entry name" value="DNA-bd_dom_put_sf"/>
</dbReference>
<evidence type="ECO:0000313" key="2">
    <source>
        <dbReference type="Proteomes" id="UP000195985"/>
    </source>
</evidence>
<evidence type="ECO:0000313" key="1">
    <source>
        <dbReference type="EMBL" id="SLM50858.1"/>
    </source>
</evidence>
<dbReference type="SUPFAM" id="SSF46955">
    <property type="entry name" value="Putative DNA-binding domain"/>
    <property type="match status" value="1"/>
</dbReference>
<dbReference type="Proteomes" id="UP000195985">
    <property type="component" value="Unassembled WGS sequence"/>
</dbReference>
<dbReference type="STRING" id="43064.SAMN04488086_10351"/>
<reference evidence="2" key="1">
    <citation type="submission" date="2016-04" db="EMBL/GenBank/DDBJ databases">
        <authorList>
            <person name="Strepis N."/>
        </authorList>
    </citation>
    <scope>NUCLEOTIDE SEQUENCE [LARGE SCALE GENOMIC DNA]</scope>
</reference>
<gene>
    <name evidence="1" type="ORF">TPAS_530</name>
</gene>
<proteinExistence type="predicted"/>
<protein>
    <recommendedName>
        <fullName evidence="3">Helix-turn-helix domain-containing protein</fullName>
    </recommendedName>
</protein>
<name>A0A1W1ICU9_9LACT</name>
<accession>A0A1W1ICU9</accession>
<evidence type="ECO:0008006" key="3">
    <source>
        <dbReference type="Google" id="ProtNLM"/>
    </source>
</evidence>
<organism evidence="1 2">
    <name type="scientific">Trichococcus pasteurii</name>
    <dbReference type="NCBI Taxonomy" id="43064"/>
    <lineage>
        <taxon>Bacteria</taxon>
        <taxon>Bacillati</taxon>
        <taxon>Bacillota</taxon>
        <taxon>Bacilli</taxon>
        <taxon>Lactobacillales</taxon>
        <taxon>Carnobacteriaceae</taxon>
        <taxon>Trichococcus</taxon>
    </lineage>
</organism>
<sequence>MATLNIDNIEIGDLLQKSLEGSVKEMVRKAIDEVAADPLQRKDYLNKREACDFLGVSFTTLQRLEVLGLPIIHIEGKQLISKETLKSFLKTLEK</sequence>
<dbReference type="EMBL" id="FWEY01000001">
    <property type="protein sequence ID" value="SLM50858.1"/>
    <property type="molecule type" value="Genomic_DNA"/>
</dbReference>